<comment type="similarity">
    <text evidence="7">Belongs to the TRAP transporter large permease family.</text>
</comment>
<evidence type="ECO:0000256" key="1">
    <source>
        <dbReference type="ARBA" id="ARBA00004429"/>
    </source>
</evidence>
<evidence type="ECO:0000313" key="9">
    <source>
        <dbReference type="EMBL" id="MEM5500207.1"/>
    </source>
</evidence>
<evidence type="ECO:0000256" key="2">
    <source>
        <dbReference type="ARBA" id="ARBA00022475"/>
    </source>
</evidence>
<dbReference type="RefSeq" id="WP_342846238.1">
    <property type="nucleotide sequence ID" value="NZ_JBBMQO010000001.1"/>
</dbReference>
<evidence type="ECO:0000256" key="7">
    <source>
        <dbReference type="RuleBase" id="RU369079"/>
    </source>
</evidence>
<comment type="subunit">
    <text evidence="7">The complex comprises the extracytoplasmic solute receptor protein and the two transmembrane proteins.</text>
</comment>
<evidence type="ECO:0000256" key="5">
    <source>
        <dbReference type="ARBA" id="ARBA00022989"/>
    </source>
</evidence>
<evidence type="ECO:0000313" key="10">
    <source>
        <dbReference type="Proteomes" id="UP001477870"/>
    </source>
</evidence>
<keyword evidence="7" id="KW-0813">Transport</keyword>
<feature type="transmembrane region" description="Helical" evidence="7">
    <location>
        <begin position="287"/>
        <end position="309"/>
    </location>
</feature>
<dbReference type="PANTHER" id="PTHR33362:SF5">
    <property type="entry name" value="C4-DICARBOXYLATE TRAP TRANSPORTER LARGE PERMEASE PROTEIN DCTM"/>
    <property type="match status" value="1"/>
</dbReference>
<dbReference type="InterPro" id="IPR010656">
    <property type="entry name" value="DctM"/>
</dbReference>
<feature type="transmembrane region" description="Helical" evidence="7">
    <location>
        <begin position="407"/>
        <end position="429"/>
    </location>
</feature>
<feature type="transmembrane region" description="Helical" evidence="7">
    <location>
        <begin position="364"/>
        <end position="387"/>
    </location>
</feature>
<keyword evidence="3 7" id="KW-0997">Cell inner membrane</keyword>
<gene>
    <name evidence="9" type="ORF">WNY59_01250</name>
</gene>
<dbReference type="NCBIfam" id="TIGR00786">
    <property type="entry name" value="dctM"/>
    <property type="match status" value="1"/>
</dbReference>
<dbReference type="PIRSF" id="PIRSF006066">
    <property type="entry name" value="HI0050"/>
    <property type="match status" value="1"/>
</dbReference>
<comment type="function">
    <text evidence="7">Part of the tripartite ATP-independent periplasmic (TRAP) transport system.</text>
</comment>
<feature type="transmembrane region" description="Helical" evidence="7">
    <location>
        <begin position="220"/>
        <end position="242"/>
    </location>
</feature>
<dbReference type="Proteomes" id="UP001477870">
    <property type="component" value="Unassembled WGS sequence"/>
</dbReference>
<accession>A0ABU9T258</accession>
<organism evidence="9 10">
    <name type="scientific">Ahrensia kielensis</name>
    <dbReference type="NCBI Taxonomy" id="76980"/>
    <lineage>
        <taxon>Bacteria</taxon>
        <taxon>Pseudomonadati</taxon>
        <taxon>Pseudomonadota</taxon>
        <taxon>Alphaproteobacteria</taxon>
        <taxon>Hyphomicrobiales</taxon>
        <taxon>Ahrensiaceae</taxon>
        <taxon>Ahrensia</taxon>
    </lineage>
</organism>
<feature type="domain" description="TRAP C4-dicarboxylate transport system permease DctM subunit" evidence="8">
    <location>
        <begin position="14"/>
        <end position="425"/>
    </location>
</feature>
<reference evidence="9 10" key="1">
    <citation type="submission" date="2024-03" db="EMBL/GenBank/DDBJ databases">
        <title>Community enrichment and isolation of bacterial strains for fucoidan degradation.</title>
        <authorList>
            <person name="Sichert A."/>
        </authorList>
    </citation>
    <scope>NUCLEOTIDE SEQUENCE [LARGE SCALE GENOMIC DNA]</scope>
    <source>
        <strain evidence="9 10">AS62</strain>
    </source>
</reference>
<dbReference type="InterPro" id="IPR004681">
    <property type="entry name" value="TRAP_DctM"/>
</dbReference>
<keyword evidence="5 7" id="KW-1133">Transmembrane helix</keyword>
<keyword evidence="6 7" id="KW-0472">Membrane</keyword>
<evidence type="ECO:0000256" key="4">
    <source>
        <dbReference type="ARBA" id="ARBA00022692"/>
    </source>
</evidence>
<feature type="transmembrane region" description="Helical" evidence="7">
    <location>
        <begin position="175"/>
        <end position="199"/>
    </location>
</feature>
<feature type="transmembrane region" description="Helical" evidence="7">
    <location>
        <begin position="248"/>
        <end position="267"/>
    </location>
</feature>
<dbReference type="PANTHER" id="PTHR33362">
    <property type="entry name" value="SIALIC ACID TRAP TRANSPORTER PERMEASE PROTEIN SIAT-RELATED"/>
    <property type="match status" value="1"/>
</dbReference>
<comment type="caution">
    <text evidence="7">Lacks conserved residue(s) required for the propagation of feature annotation.</text>
</comment>
<feature type="transmembrane region" description="Helical" evidence="7">
    <location>
        <begin position="59"/>
        <end position="79"/>
    </location>
</feature>
<evidence type="ECO:0000256" key="3">
    <source>
        <dbReference type="ARBA" id="ARBA00022519"/>
    </source>
</evidence>
<keyword evidence="2" id="KW-1003">Cell membrane</keyword>
<sequence length="438" mass="46598">MDPLLLGLIVAITTIIILFSGVSVALGLLMVSAAFLMVFDGMRSLELIPEILFGKLDNFALLSIPMFIIMGASIASTRAGADLYEALERWLTRIPGGLVISNLGACALFAAMSGSSPATCAAIGKMGIPEMRKRGYPDGVAAGSIAAGGTLGILIPPSVTMIVYGIATETSIGRLFLAGVLPGLLLVALFMVWSIYSTWRSGNIAVLTAGSYSWKERFEILPRVIPFLVIIVGVLYALYGGVATPSETAAVGALLCVFIAMVIYKLWNPRDLWVILRDSTKESVMILFIVAAAGVFSYMLSSLFITQSIAEWIGTLEVNRWVLMGAVNVFLLIAGFFLPPVAVILMAAPILLPIITTAGFDPIWFAVILTINMEIGLISPPVGLNLYVINGIAPDISLKTILLGSLPYVACMIFAIILLCIFPGIATWLPDVVMGVAT</sequence>
<comment type="subcellular location">
    <subcellularLocation>
        <location evidence="1 7">Cell inner membrane</location>
        <topology evidence="1 7">Multi-pass membrane protein</topology>
    </subcellularLocation>
</comment>
<feature type="transmembrane region" description="Helical" evidence="7">
    <location>
        <begin position="99"/>
        <end position="123"/>
    </location>
</feature>
<proteinExistence type="inferred from homology"/>
<feature type="transmembrane region" description="Helical" evidence="7">
    <location>
        <begin position="6"/>
        <end position="39"/>
    </location>
</feature>
<evidence type="ECO:0000256" key="6">
    <source>
        <dbReference type="ARBA" id="ARBA00023136"/>
    </source>
</evidence>
<dbReference type="EMBL" id="JBBMQO010000001">
    <property type="protein sequence ID" value="MEM5500207.1"/>
    <property type="molecule type" value="Genomic_DNA"/>
</dbReference>
<dbReference type="Pfam" id="PF06808">
    <property type="entry name" value="DctM"/>
    <property type="match status" value="1"/>
</dbReference>
<name>A0ABU9T258_9HYPH</name>
<keyword evidence="10" id="KW-1185">Reference proteome</keyword>
<feature type="transmembrane region" description="Helical" evidence="7">
    <location>
        <begin position="329"/>
        <end position="352"/>
    </location>
</feature>
<keyword evidence="4 7" id="KW-0812">Transmembrane</keyword>
<comment type="caution">
    <text evidence="9">The sequence shown here is derived from an EMBL/GenBank/DDBJ whole genome shotgun (WGS) entry which is preliminary data.</text>
</comment>
<protein>
    <recommendedName>
        <fullName evidence="7">TRAP transporter large permease protein</fullName>
    </recommendedName>
</protein>
<evidence type="ECO:0000259" key="8">
    <source>
        <dbReference type="Pfam" id="PF06808"/>
    </source>
</evidence>